<dbReference type="SUPFAM" id="SSF49764">
    <property type="entry name" value="HSP20-like chaperones"/>
    <property type="match status" value="1"/>
</dbReference>
<proteinExistence type="predicted"/>
<comment type="subcellular location">
    <subcellularLocation>
        <location evidence="2">Cytoplasm</location>
    </subcellularLocation>
    <subcellularLocation>
        <location evidence="1">Nucleus</location>
    </subcellularLocation>
</comment>
<evidence type="ECO:0000313" key="7">
    <source>
        <dbReference type="EMBL" id="KAJ8943764.1"/>
    </source>
</evidence>
<dbReference type="Gene3D" id="2.60.40.790">
    <property type="match status" value="1"/>
</dbReference>
<comment type="caution">
    <text evidence="7">The sequence shown here is derived from an EMBL/GenBank/DDBJ whole genome shotgun (WGS) entry which is preliminary data.</text>
</comment>
<dbReference type="CDD" id="cd06467">
    <property type="entry name" value="p23_NUDC_like"/>
    <property type="match status" value="1"/>
</dbReference>
<keyword evidence="8" id="KW-1185">Reference proteome</keyword>
<dbReference type="InterPro" id="IPR008978">
    <property type="entry name" value="HSP20-like_chaperone"/>
</dbReference>
<evidence type="ECO:0000256" key="5">
    <source>
        <dbReference type="ARBA" id="ARBA00023242"/>
    </source>
</evidence>
<sequence length="573" mass="65230">MGPVLIELCPNRLLLDPNFDGYKLSLQEIRSNKLELTKQVDRILLNSNQYTLLHAKLYGLHNHLIGDPFDETGSVYFVDVDWNICKTYIDPFTEDLIQPITVWQIPRDSTRKVGDYNVSLKFVNKDIAVIADGTGFMHIVNTDCRNEDNIFTLLFSDKVIGNDEGFVLLDAVYKVGESQKEELHVLLINVKQDNLEERFSSILHWISFSKSTEKCWQQEAIRQLKTVGDIQYAALQRDCISVYVVSDNGCNFILNSDNPILTENKDINTDNAIKTYQWKQDIEEITIRFLLESIDKELIHVDTKPTEIDIKYNGNNLLSGELHQRVDSESTTWTIDKEYLEVIINKSETGLMWPEVVKGNQEGEYVLDSCIVEEVHERLAHLCSGNEAMPQSGSTFNSQQVEECDFENDKAVTFERLNGMTNNITHKINLGSHQILLTANLNINLSPALGIRHDVDICLWQPQGSGDDFSVTHEGTLLAFGYVQASKQNRKFTVCPPDMSYSAICESSRHLFIYRQKKPVSSCELRNRTTGRRIQNIAQQQVVNLATEEVIGIYATNTTLFLLSETSVIALRM</sequence>
<gene>
    <name evidence="7" type="ORF">NQ318_011976</name>
</gene>
<evidence type="ECO:0000313" key="8">
    <source>
        <dbReference type="Proteomes" id="UP001162162"/>
    </source>
</evidence>
<evidence type="ECO:0000256" key="3">
    <source>
        <dbReference type="ARBA" id="ARBA00018915"/>
    </source>
</evidence>
<evidence type="ECO:0000256" key="2">
    <source>
        <dbReference type="ARBA" id="ARBA00004496"/>
    </source>
</evidence>
<dbReference type="Pfam" id="PF04969">
    <property type="entry name" value="CS"/>
    <property type="match status" value="1"/>
</dbReference>
<evidence type="ECO:0000256" key="4">
    <source>
        <dbReference type="ARBA" id="ARBA00022490"/>
    </source>
</evidence>
<protein>
    <recommendedName>
        <fullName evidence="3">NudC domain-containing protein 1</fullName>
    </recommendedName>
</protein>
<dbReference type="InterPro" id="IPR007052">
    <property type="entry name" value="CS_dom"/>
</dbReference>
<dbReference type="EMBL" id="JAPWTK010000277">
    <property type="protein sequence ID" value="KAJ8943764.1"/>
    <property type="molecule type" value="Genomic_DNA"/>
</dbReference>
<accession>A0AAV8XXZ4</accession>
<dbReference type="GO" id="GO:0005737">
    <property type="term" value="C:cytoplasm"/>
    <property type="evidence" value="ECO:0007669"/>
    <property type="project" value="UniProtKB-SubCell"/>
</dbReference>
<feature type="domain" description="CS" evidence="6">
    <location>
        <begin position="271"/>
        <end position="357"/>
    </location>
</feature>
<reference evidence="7" key="1">
    <citation type="journal article" date="2023" name="Insect Mol. Biol.">
        <title>Genome sequencing provides insights into the evolution of gene families encoding plant cell wall-degrading enzymes in longhorned beetles.</title>
        <authorList>
            <person name="Shin N.R."/>
            <person name="Okamura Y."/>
            <person name="Kirsch R."/>
            <person name="Pauchet Y."/>
        </authorList>
    </citation>
    <scope>NUCLEOTIDE SEQUENCE</scope>
    <source>
        <strain evidence="7">AMC_N1</strain>
    </source>
</reference>
<keyword evidence="5" id="KW-0539">Nucleus</keyword>
<dbReference type="InterPro" id="IPR037895">
    <property type="entry name" value="NUDCD1"/>
</dbReference>
<dbReference type="PANTHER" id="PTHR21664">
    <property type="entry name" value="CHRONIC MYELOGENOUS LEUKEMIA TUMOR ANTIGEN 66"/>
    <property type="match status" value="1"/>
</dbReference>
<dbReference type="PANTHER" id="PTHR21664:SF1">
    <property type="entry name" value="NUDC DOMAIN-CONTAINING PROTEIN 1"/>
    <property type="match status" value="1"/>
</dbReference>
<dbReference type="PROSITE" id="PS51203">
    <property type="entry name" value="CS"/>
    <property type="match status" value="1"/>
</dbReference>
<name>A0AAV8XXZ4_9CUCU</name>
<dbReference type="GO" id="GO:0005634">
    <property type="term" value="C:nucleus"/>
    <property type="evidence" value="ECO:0007669"/>
    <property type="project" value="UniProtKB-SubCell"/>
</dbReference>
<organism evidence="7 8">
    <name type="scientific">Aromia moschata</name>
    <dbReference type="NCBI Taxonomy" id="1265417"/>
    <lineage>
        <taxon>Eukaryota</taxon>
        <taxon>Metazoa</taxon>
        <taxon>Ecdysozoa</taxon>
        <taxon>Arthropoda</taxon>
        <taxon>Hexapoda</taxon>
        <taxon>Insecta</taxon>
        <taxon>Pterygota</taxon>
        <taxon>Neoptera</taxon>
        <taxon>Endopterygota</taxon>
        <taxon>Coleoptera</taxon>
        <taxon>Polyphaga</taxon>
        <taxon>Cucujiformia</taxon>
        <taxon>Chrysomeloidea</taxon>
        <taxon>Cerambycidae</taxon>
        <taxon>Cerambycinae</taxon>
        <taxon>Callichromatini</taxon>
        <taxon>Aromia</taxon>
    </lineage>
</organism>
<dbReference type="Proteomes" id="UP001162162">
    <property type="component" value="Unassembled WGS sequence"/>
</dbReference>
<evidence type="ECO:0000259" key="6">
    <source>
        <dbReference type="PROSITE" id="PS51203"/>
    </source>
</evidence>
<evidence type="ECO:0000256" key="1">
    <source>
        <dbReference type="ARBA" id="ARBA00004123"/>
    </source>
</evidence>
<dbReference type="AlphaFoldDB" id="A0AAV8XXZ4"/>
<keyword evidence="4" id="KW-0963">Cytoplasm</keyword>